<name>A0A926UVC4_9CYAN</name>
<comment type="similarity">
    <text evidence="3">Belongs to the PsaI family.</text>
</comment>
<dbReference type="EMBL" id="JACJPY010000031">
    <property type="protein sequence ID" value="MBD2150687.1"/>
    <property type="molecule type" value="Genomic_DNA"/>
</dbReference>
<dbReference type="InterPro" id="IPR001302">
    <property type="entry name" value="PSI_PsaI"/>
</dbReference>
<dbReference type="InterPro" id="IPR036357">
    <property type="entry name" value="PSI_PsaI_sf"/>
</dbReference>
<keyword evidence="5" id="KW-0602">Photosynthesis</keyword>
<keyword evidence="9" id="KW-0793">Thylakoid</keyword>
<dbReference type="GO" id="GO:0031676">
    <property type="term" value="C:plasma membrane-derived thylakoid membrane"/>
    <property type="evidence" value="ECO:0007669"/>
    <property type="project" value="UniProtKB-SubCell"/>
</dbReference>
<proteinExistence type="inferred from homology"/>
<evidence type="ECO:0000256" key="4">
    <source>
        <dbReference type="ARBA" id="ARBA00019929"/>
    </source>
</evidence>
<keyword evidence="10 11" id="KW-0472">Membrane</keyword>
<evidence type="ECO:0000256" key="9">
    <source>
        <dbReference type="ARBA" id="ARBA00023078"/>
    </source>
</evidence>
<feature type="transmembrane region" description="Helical" evidence="11">
    <location>
        <begin position="12"/>
        <end position="34"/>
    </location>
</feature>
<dbReference type="SUPFAM" id="SSF81540">
    <property type="entry name" value="Subunit VIII of photosystem I reaction centre, PsaI"/>
    <property type="match status" value="1"/>
</dbReference>
<dbReference type="RefSeq" id="WP_190351050.1">
    <property type="nucleotide sequence ID" value="NZ_JACJPY010000031.1"/>
</dbReference>
<accession>A0A926UVC4</accession>
<evidence type="ECO:0000256" key="5">
    <source>
        <dbReference type="ARBA" id="ARBA00022531"/>
    </source>
</evidence>
<dbReference type="Pfam" id="PF00796">
    <property type="entry name" value="PSI_8"/>
    <property type="match status" value="1"/>
</dbReference>
<evidence type="ECO:0000313" key="13">
    <source>
        <dbReference type="Proteomes" id="UP000631421"/>
    </source>
</evidence>
<comment type="caution">
    <text evidence="12">The sequence shown here is derived from an EMBL/GenBank/DDBJ whole genome shotgun (WGS) entry which is preliminary data.</text>
</comment>
<reference evidence="12" key="1">
    <citation type="journal article" date="2015" name="ISME J.">
        <title>Draft Genome Sequence of Streptomyces incarnatus NRRL8089, which Produces the Nucleoside Antibiotic Sinefungin.</title>
        <authorList>
            <person name="Oshima K."/>
            <person name="Hattori M."/>
            <person name="Shimizu H."/>
            <person name="Fukuda K."/>
            <person name="Nemoto M."/>
            <person name="Inagaki K."/>
            <person name="Tamura T."/>
        </authorList>
    </citation>
    <scope>NUCLEOTIDE SEQUENCE</scope>
    <source>
        <strain evidence="12">FACHB-1277</strain>
    </source>
</reference>
<dbReference type="GO" id="GO:0015979">
    <property type="term" value="P:photosynthesis"/>
    <property type="evidence" value="ECO:0007669"/>
    <property type="project" value="UniProtKB-KW"/>
</dbReference>
<protein>
    <recommendedName>
        <fullName evidence="4">Photosystem I reaction center subunit VIII</fullName>
    </recommendedName>
</protein>
<organism evidence="12 13">
    <name type="scientific">Pseudanabaena cinerea FACHB-1277</name>
    <dbReference type="NCBI Taxonomy" id="2949581"/>
    <lineage>
        <taxon>Bacteria</taxon>
        <taxon>Bacillati</taxon>
        <taxon>Cyanobacteriota</taxon>
        <taxon>Cyanophyceae</taxon>
        <taxon>Pseudanabaenales</taxon>
        <taxon>Pseudanabaenaceae</taxon>
        <taxon>Pseudanabaena</taxon>
        <taxon>Pseudanabaena cinerea</taxon>
    </lineage>
</organism>
<evidence type="ECO:0000256" key="11">
    <source>
        <dbReference type="SAM" id="Phobius"/>
    </source>
</evidence>
<dbReference type="Proteomes" id="UP000631421">
    <property type="component" value="Unassembled WGS sequence"/>
</dbReference>
<sequence>MTGYYAHYYVSYIFVPLVGVILPIASMGLLLNYIEK</sequence>
<gene>
    <name evidence="12" type="ORF">H6F44_11230</name>
</gene>
<evidence type="ECO:0000256" key="3">
    <source>
        <dbReference type="ARBA" id="ARBA00005252"/>
    </source>
</evidence>
<dbReference type="AlphaFoldDB" id="A0A926UVC4"/>
<reference evidence="12" key="2">
    <citation type="submission" date="2020-08" db="EMBL/GenBank/DDBJ databases">
        <authorList>
            <person name="Chen M."/>
            <person name="Teng W."/>
            <person name="Zhao L."/>
            <person name="Hu C."/>
            <person name="Zhou Y."/>
            <person name="Han B."/>
            <person name="Song L."/>
            <person name="Shu W."/>
        </authorList>
    </citation>
    <scope>NUCLEOTIDE SEQUENCE</scope>
    <source>
        <strain evidence="12">FACHB-1277</strain>
    </source>
</reference>
<keyword evidence="13" id="KW-1185">Reference proteome</keyword>
<comment type="function">
    <text evidence="1">May help in the organization of the PsaL subunit.</text>
</comment>
<evidence type="ECO:0000256" key="10">
    <source>
        <dbReference type="ARBA" id="ARBA00023136"/>
    </source>
</evidence>
<evidence type="ECO:0000256" key="2">
    <source>
        <dbReference type="ARBA" id="ARBA00004376"/>
    </source>
</evidence>
<evidence type="ECO:0000256" key="7">
    <source>
        <dbReference type="ARBA" id="ARBA00022836"/>
    </source>
</evidence>
<comment type="subcellular location">
    <subcellularLocation>
        <location evidence="2">Cellular thylakoid membrane</location>
        <topology evidence="2">Single-pass membrane protein</topology>
    </subcellularLocation>
</comment>
<keyword evidence="8 11" id="KW-1133">Transmembrane helix</keyword>
<keyword evidence="7" id="KW-0603">Photosystem I</keyword>
<evidence type="ECO:0000256" key="8">
    <source>
        <dbReference type="ARBA" id="ARBA00022989"/>
    </source>
</evidence>
<keyword evidence="6 11" id="KW-0812">Transmembrane</keyword>
<evidence type="ECO:0000313" key="12">
    <source>
        <dbReference type="EMBL" id="MBD2150687.1"/>
    </source>
</evidence>
<evidence type="ECO:0000256" key="1">
    <source>
        <dbReference type="ARBA" id="ARBA00003541"/>
    </source>
</evidence>
<evidence type="ECO:0000256" key="6">
    <source>
        <dbReference type="ARBA" id="ARBA00022692"/>
    </source>
</evidence>
<dbReference type="GO" id="GO:0009522">
    <property type="term" value="C:photosystem I"/>
    <property type="evidence" value="ECO:0007669"/>
    <property type="project" value="UniProtKB-KW"/>
</dbReference>